<sequence>MTLLETDRPTLDLEDVVESAAAALEGAPTLEVIRWAAATFGDRICLTSSMSDAALIHLVSKVKPGIDVLFVDTGYHFAETIGTRDAVEAVYPVNVINVTPSRTVEEQEAALGPRLFGRNPDLCCHLRKVEPLGRALEGYMAWFSGIRRDETASRRDRKVVEWDRKRGMVKVNPILDWSQEDMDNYIEDNGVLVNPLHYDGYPSIGCAPCTRPVAPGEDPRSGRWAGLGKTECGIHL</sequence>
<feature type="binding site" evidence="4">
    <location>
        <position position="124"/>
    </location>
    <ligand>
        <name>[4Fe-4S] cluster</name>
        <dbReference type="ChEBI" id="CHEBI:49883"/>
    </ligand>
</feature>
<dbReference type="EC" id="1.8.4.10" evidence="4"/>
<keyword evidence="2 4" id="KW-0560">Oxidoreductase</keyword>
<dbReference type="HAMAP" id="MF_00063">
    <property type="entry name" value="CysH"/>
    <property type="match status" value="1"/>
</dbReference>
<dbReference type="AlphaFoldDB" id="A0A239HFJ5"/>
<dbReference type="InterPro" id="IPR002500">
    <property type="entry name" value="PAPS_reduct_dom"/>
</dbReference>
<dbReference type="Proteomes" id="UP000198318">
    <property type="component" value="Unassembled WGS sequence"/>
</dbReference>
<evidence type="ECO:0000313" key="6">
    <source>
        <dbReference type="EMBL" id="SNS80127.1"/>
    </source>
</evidence>
<keyword evidence="7" id="KW-1185">Reference proteome</keyword>
<feature type="binding site" evidence="4">
    <location>
        <position position="206"/>
    </location>
    <ligand>
        <name>[4Fe-4S] cluster</name>
        <dbReference type="ChEBI" id="CHEBI:49883"/>
    </ligand>
</feature>
<feature type="domain" description="Phosphoadenosine phosphosulphate reductase" evidence="5">
    <location>
        <begin position="49"/>
        <end position="212"/>
    </location>
</feature>
<dbReference type="Pfam" id="PF01507">
    <property type="entry name" value="PAPS_reduct"/>
    <property type="match status" value="1"/>
</dbReference>
<dbReference type="GO" id="GO:0046872">
    <property type="term" value="F:metal ion binding"/>
    <property type="evidence" value="ECO:0007669"/>
    <property type="project" value="UniProtKB-KW"/>
</dbReference>
<dbReference type="Gene3D" id="3.40.50.620">
    <property type="entry name" value="HUPs"/>
    <property type="match status" value="1"/>
</dbReference>
<comment type="function">
    <text evidence="4">Catalyzes the formation of sulfite from adenosine 5'-phosphosulfate (APS) using thioredoxin as an electron donor.</text>
</comment>
<gene>
    <name evidence="4" type="primary">cysH</name>
    <name evidence="6" type="ORF">SAMN05443665_1009147</name>
</gene>
<comment type="catalytic activity">
    <reaction evidence="4">
        <text>[thioredoxin]-disulfide + sulfite + AMP + 2 H(+) = adenosine 5'-phosphosulfate + [thioredoxin]-dithiol</text>
        <dbReference type="Rhea" id="RHEA:21976"/>
        <dbReference type="Rhea" id="RHEA-COMP:10698"/>
        <dbReference type="Rhea" id="RHEA-COMP:10700"/>
        <dbReference type="ChEBI" id="CHEBI:15378"/>
        <dbReference type="ChEBI" id="CHEBI:17359"/>
        <dbReference type="ChEBI" id="CHEBI:29950"/>
        <dbReference type="ChEBI" id="CHEBI:50058"/>
        <dbReference type="ChEBI" id="CHEBI:58243"/>
        <dbReference type="ChEBI" id="CHEBI:456215"/>
        <dbReference type="EC" id="1.8.4.10"/>
    </reaction>
</comment>
<dbReference type="PANTHER" id="PTHR46509:SF1">
    <property type="entry name" value="PHOSPHOADENOSINE PHOSPHOSULFATE REDUCTASE"/>
    <property type="match status" value="1"/>
</dbReference>
<evidence type="ECO:0000256" key="4">
    <source>
        <dbReference type="HAMAP-Rule" id="MF_00063"/>
    </source>
</evidence>
<keyword evidence="4" id="KW-0963">Cytoplasm</keyword>
<organism evidence="6 7">
    <name type="scientific">Actinomadura meyerae</name>
    <dbReference type="NCBI Taxonomy" id="240840"/>
    <lineage>
        <taxon>Bacteria</taxon>
        <taxon>Bacillati</taxon>
        <taxon>Actinomycetota</taxon>
        <taxon>Actinomycetes</taxon>
        <taxon>Streptosporangiales</taxon>
        <taxon>Thermomonosporaceae</taxon>
        <taxon>Actinomadura</taxon>
    </lineage>
</organism>
<protein>
    <recommendedName>
        <fullName evidence="4">Adenosine 5'-phosphosulfate reductase</fullName>
        <shortName evidence="4">APS reductase</shortName>
        <ecNumber evidence="4">1.8.4.10</ecNumber>
    </recommendedName>
    <alternativeName>
        <fullName evidence="4">5'-adenylylsulfate reductase</fullName>
    </alternativeName>
    <alternativeName>
        <fullName evidence="4">Thioredoxin-dependent 5'-adenylylsulfate reductase</fullName>
    </alternativeName>
</protein>
<dbReference type="GO" id="GO:0051539">
    <property type="term" value="F:4 iron, 4 sulfur cluster binding"/>
    <property type="evidence" value="ECO:0007669"/>
    <property type="project" value="UniProtKB-UniRule"/>
</dbReference>
<comment type="pathway">
    <text evidence="3 4">Sulfur metabolism; hydrogen sulfide biosynthesis; sulfite from sulfate.</text>
</comment>
<dbReference type="NCBIfam" id="NF002537">
    <property type="entry name" value="PRK02090.1"/>
    <property type="match status" value="1"/>
</dbReference>
<dbReference type="NCBIfam" id="TIGR00434">
    <property type="entry name" value="cysH"/>
    <property type="match status" value="1"/>
</dbReference>
<keyword evidence="4" id="KW-0408">Iron</keyword>
<evidence type="ECO:0000256" key="3">
    <source>
        <dbReference type="ARBA" id="ARBA00024327"/>
    </source>
</evidence>
<dbReference type="InterPro" id="IPR004511">
    <property type="entry name" value="PAPS/APS_Rdtase"/>
</dbReference>
<name>A0A239HFJ5_9ACTN</name>
<dbReference type="OrthoDB" id="9794018at2"/>
<dbReference type="GO" id="GO:0004604">
    <property type="term" value="F:phosphoadenylyl-sulfate reductase (thioredoxin) activity"/>
    <property type="evidence" value="ECO:0007669"/>
    <property type="project" value="UniProtKB-UniRule"/>
</dbReference>
<comment type="cofactor">
    <cofactor evidence="4">
        <name>[4Fe-4S] cluster</name>
        <dbReference type="ChEBI" id="CHEBI:49883"/>
    </cofactor>
    <text evidence="4">Binds 1 [4Fe-4S] cluster per subunit.</text>
</comment>
<dbReference type="GO" id="GO:0070814">
    <property type="term" value="P:hydrogen sulfide biosynthetic process"/>
    <property type="evidence" value="ECO:0007669"/>
    <property type="project" value="UniProtKB-UniRule"/>
</dbReference>
<feature type="active site" description="Nucleophile; cysteine thiosulfonate intermediate" evidence="4">
    <location>
        <position position="232"/>
    </location>
</feature>
<dbReference type="CDD" id="cd23945">
    <property type="entry name" value="PAPS_reductase"/>
    <property type="match status" value="1"/>
</dbReference>
<feature type="binding site" evidence="4">
    <location>
        <position position="209"/>
    </location>
    <ligand>
        <name>[4Fe-4S] cluster</name>
        <dbReference type="ChEBI" id="CHEBI:49883"/>
    </ligand>
</feature>
<dbReference type="EMBL" id="FZOR01000009">
    <property type="protein sequence ID" value="SNS80127.1"/>
    <property type="molecule type" value="Genomic_DNA"/>
</dbReference>
<proteinExistence type="inferred from homology"/>
<dbReference type="InterPro" id="IPR014729">
    <property type="entry name" value="Rossmann-like_a/b/a_fold"/>
</dbReference>
<accession>A0A239HFJ5</accession>
<dbReference type="SUPFAM" id="SSF52402">
    <property type="entry name" value="Adenine nucleotide alpha hydrolases-like"/>
    <property type="match status" value="1"/>
</dbReference>
<dbReference type="RefSeq" id="WP_089326152.1">
    <property type="nucleotide sequence ID" value="NZ_FZOR01000009.1"/>
</dbReference>
<keyword evidence="4" id="KW-0411">Iron-sulfur</keyword>
<evidence type="ECO:0000313" key="7">
    <source>
        <dbReference type="Proteomes" id="UP000198318"/>
    </source>
</evidence>
<dbReference type="GO" id="GO:0043866">
    <property type="term" value="F:adenylyl-sulfate reductase (thioredoxin) activity"/>
    <property type="evidence" value="ECO:0007669"/>
    <property type="project" value="UniProtKB-EC"/>
</dbReference>
<comment type="similarity">
    <text evidence="1 4">Belongs to the PAPS reductase family. CysH subfamily.</text>
</comment>
<evidence type="ECO:0000256" key="1">
    <source>
        <dbReference type="ARBA" id="ARBA00009732"/>
    </source>
</evidence>
<evidence type="ECO:0000259" key="5">
    <source>
        <dbReference type="Pfam" id="PF01507"/>
    </source>
</evidence>
<feature type="binding site" evidence="4">
    <location>
        <position position="123"/>
    </location>
    <ligand>
        <name>[4Fe-4S] cluster</name>
        <dbReference type="ChEBI" id="CHEBI:49883"/>
    </ligand>
</feature>
<dbReference type="PANTHER" id="PTHR46509">
    <property type="entry name" value="PHOSPHOADENOSINE PHOSPHOSULFATE REDUCTASE"/>
    <property type="match status" value="1"/>
</dbReference>
<dbReference type="PIRSF" id="PIRSF000857">
    <property type="entry name" value="PAPS_reductase"/>
    <property type="match status" value="1"/>
</dbReference>
<reference evidence="6 7" key="1">
    <citation type="submission" date="2017-06" db="EMBL/GenBank/DDBJ databases">
        <authorList>
            <person name="Kim H.J."/>
            <person name="Triplett B.A."/>
        </authorList>
    </citation>
    <scope>NUCLEOTIDE SEQUENCE [LARGE SCALE GENOMIC DNA]</scope>
    <source>
        <strain evidence="6 7">DSM 44715</strain>
    </source>
</reference>
<dbReference type="GO" id="GO:0005737">
    <property type="term" value="C:cytoplasm"/>
    <property type="evidence" value="ECO:0007669"/>
    <property type="project" value="UniProtKB-SubCell"/>
</dbReference>
<comment type="subcellular location">
    <subcellularLocation>
        <location evidence="4">Cytoplasm</location>
    </subcellularLocation>
</comment>
<keyword evidence="4" id="KW-0479">Metal-binding</keyword>
<evidence type="ECO:0000256" key="2">
    <source>
        <dbReference type="ARBA" id="ARBA00023002"/>
    </source>
</evidence>
<dbReference type="GO" id="GO:0019379">
    <property type="term" value="P:sulfate assimilation, phosphoadenylyl sulfate reduction by phosphoadenylyl-sulfate reductase (thioredoxin)"/>
    <property type="evidence" value="ECO:0007669"/>
    <property type="project" value="UniProtKB-UniRule"/>
</dbReference>